<evidence type="ECO:0000313" key="2">
    <source>
        <dbReference type="Proteomes" id="UP000618460"/>
    </source>
</evidence>
<keyword evidence="2" id="KW-1185">Reference proteome</keyword>
<proteinExistence type="predicted"/>
<accession>A0A917TRD3</accession>
<dbReference type="AlphaFoldDB" id="A0A917TRD3"/>
<dbReference type="Proteomes" id="UP000618460">
    <property type="component" value="Unassembled WGS sequence"/>
</dbReference>
<dbReference type="RefSeq" id="WP_117155516.1">
    <property type="nucleotide sequence ID" value="NZ_BMLG01000011.1"/>
</dbReference>
<protein>
    <submittedName>
        <fullName evidence="1">Uncharacterized protein</fullName>
    </submittedName>
</protein>
<reference evidence="1" key="2">
    <citation type="submission" date="2020-09" db="EMBL/GenBank/DDBJ databases">
        <authorList>
            <person name="Sun Q."/>
            <person name="Zhou Y."/>
        </authorList>
    </citation>
    <scope>NUCLEOTIDE SEQUENCE</scope>
    <source>
        <strain evidence="1">CGMCC 1.6333</strain>
    </source>
</reference>
<dbReference type="EMBL" id="BMLG01000011">
    <property type="protein sequence ID" value="GGM34613.1"/>
    <property type="molecule type" value="Genomic_DNA"/>
</dbReference>
<dbReference type="OrthoDB" id="184570at2"/>
<evidence type="ECO:0000313" key="1">
    <source>
        <dbReference type="EMBL" id="GGM34613.1"/>
    </source>
</evidence>
<name>A0A917TRD3_9BACI</name>
<gene>
    <name evidence="1" type="ORF">GCM10011351_20760</name>
</gene>
<organism evidence="1 2">
    <name type="scientific">Paraliobacillus quinghaiensis</name>
    <dbReference type="NCBI Taxonomy" id="470815"/>
    <lineage>
        <taxon>Bacteria</taxon>
        <taxon>Bacillati</taxon>
        <taxon>Bacillota</taxon>
        <taxon>Bacilli</taxon>
        <taxon>Bacillales</taxon>
        <taxon>Bacillaceae</taxon>
        <taxon>Paraliobacillus</taxon>
    </lineage>
</organism>
<reference evidence="1" key="1">
    <citation type="journal article" date="2014" name="Int. J. Syst. Evol. Microbiol.">
        <title>Complete genome sequence of Corynebacterium casei LMG S-19264T (=DSM 44701T), isolated from a smear-ripened cheese.</title>
        <authorList>
            <consortium name="US DOE Joint Genome Institute (JGI-PGF)"/>
            <person name="Walter F."/>
            <person name="Albersmeier A."/>
            <person name="Kalinowski J."/>
            <person name="Ruckert C."/>
        </authorList>
    </citation>
    <scope>NUCLEOTIDE SEQUENCE</scope>
    <source>
        <strain evidence="1">CGMCC 1.6333</strain>
    </source>
</reference>
<comment type="caution">
    <text evidence="1">The sequence shown here is derived from an EMBL/GenBank/DDBJ whole genome shotgun (WGS) entry which is preliminary data.</text>
</comment>
<sequence>MVHHHWQSKNQRLLYQLKKYGSSDITVRSWDELAERKGLSRSSVYIQRFGTFNEAKIKAGFDIEQKQQRKPLYTKQEILSIIKQHKEALADQTYLKKSWESYRKNQKIALPTYQTIMRHLKYDELNELLQRPKQRYNQSDEQDLIQIAKLHAAHFTTHMHWDMWAKKRKLPTSDVYIYHFNGWEQAKRKVFGQTSKEQKKEELKQLARLHSSYFTTTTKWDQYAKKENLPRTNQFIYHFGTWKEAKKQCKS</sequence>